<reference evidence="10 11" key="1">
    <citation type="submission" date="2020-08" db="EMBL/GenBank/DDBJ databases">
        <title>Genome sequencing of Purple Non-Sulfur Bacteria from various extreme environments.</title>
        <authorList>
            <person name="Mayer M."/>
        </authorList>
    </citation>
    <scope>NUCLEOTIDE SEQUENCE [LARGE SCALE GENOMIC DNA]</scope>
    <source>
        <strain evidence="10 11">JA131</strain>
    </source>
</reference>
<dbReference type="EMBL" id="JACIGK010000010">
    <property type="protein sequence ID" value="MBB4266074.1"/>
    <property type="molecule type" value="Genomic_DNA"/>
</dbReference>
<dbReference type="EC" id="3.1.4.-" evidence="7"/>
<evidence type="ECO:0000313" key="10">
    <source>
        <dbReference type="EMBL" id="MBB4266074.1"/>
    </source>
</evidence>
<comment type="catalytic activity">
    <reaction evidence="7">
        <text>[protein-PII]-L-tyrosine + UTP = [protein-PII]-uridylyl-L-tyrosine + diphosphate</text>
        <dbReference type="Rhea" id="RHEA:13673"/>
        <dbReference type="Rhea" id="RHEA-COMP:12147"/>
        <dbReference type="Rhea" id="RHEA-COMP:12148"/>
        <dbReference type="ChEBI" id="CHEBI:33019"/>
        <dbReference type="ChEBI" id="CHEBI:46398"/>
        <dbReference type="ChEBI" id="CHEBI:46858"/>
        <dbReference type="ChEBI" id="CHEBI:90602"/>
        <dbReference type="EC" id="2.7.7.59"/>
    </reaction>
</comment>
<dbReference type="SUPFAM" id="SSF55021">
    <property type="entry name" value="ACT-like"/>
    <property type="match status" value="2"/>
</dbReference>
<sequence>MSLPRPASPRAIIHRKALTTRLNQVAIAAREAGRPVRAPVLEVLKEALAEGRAEVRRRFLDQEGSGAAVCAGNTYLFDQLLRTLHDVVVTHQVPKQTRTTGEKVAVLALGGYGRGEMMPYSDIDLLFVLPYRATPYSEQVVESMLYVLWDLGLKVGHATRSVDECLRQARADMTIRTSLLEARYIWGEPDLFEALKGRLYTKVIAGTGTEFLEAKLAERNQRHERLGDSRYVLEPNVKEGKGGLRDLHTLFWIARYLYQVSDVDDLVGLGVLTETAARTFTRARAFLWTVRCHLHYLGDRAEERITFDVQTPIAERMGYRDRPGARGVERFMKHYFLVARDVGTLTRIFLAVLEEQQKRRPLMTLAGLGARRRHLKGFVLDNGRLAVPGAETFATDPRAMLRLFLVAHDQGLSIHPDTLRQVTEALARVKTLRDDPAANAMFLDMLTHRKDPDVLLRGLSEAGVFGRFIPDFGRVTAQMQYDMYHVYTTDEHTVRAIGLLSRIESGALRDRLPVASDAVQTVQSRRALYVAVLLHDIAKGRDGDHSVLGAEIAVTLCPRLGLDEEETETVSWLVRHHLDMSRVAFRRDVDDPRTIANFADLVQSPERLKLLLVLTCADIMAVGPGIWNNWKAALLRELYYRTDEHLTGGHAAEAQDLRVARRKDALREVLTDLPAARVEAFLGLGYPGYWLTFDTETHARHARVVVAAEDAARPGAEALALETRVDTARGVTEVLVYATDHAGLFRDIAGAMALAGASIVDAKIYTLNNGMALDTFTVQSAEGKVLDQPARLARLKATVERVMLGSVDLRAELARKAPRLPARTEGFQVPPRVLFHLDASTTHTVIEVNGRDRSGFLYSVTDALTDLNLQIASARVNTYGERVVDVFYVKDVFGLQVTHPTKLRQIKMDLMKAITRQALESRRRAPVVREADRARRRAGRAAE</sequence>
<keyword evidence="4 7" id="KW-0378">Hydrolase</keyword>
<dbReference type="CDD" id="cd00077">
    <property type="entry name" value="HDc"/>
    <property type="match status" value="1"/>
</dbReference>
<keyword evidence="11" id="KW-1185">Reference proteome</keyword>
<feature type="domain" description="HD" evidence="9">
    <location>
        <begin position="489"/>
        <end position="611"/>
    </location>
</feature>
<feature type="region of interest" description="Uridylyltransferase" evidence="7">
    <location>
        <begin position="1"/>
        <end position="374"/>
    </location>
</feature>
<dbReference type="AlphaFoldDB" id="A0A7W6W9N5"/>
<dbReference type="GO" id="GO:0008773">
    <property type="term" value="F:[protein-PII] uridylyltransferase activity"/>
    <property type="evidence" value="ECO:0007669"/>
    <property type="project" value="UniProtKB-UniRule"/>
</dbReference>
<dbReference type="Proteomes" id="UP000554286">
    <property type="component" value="Unassembled WGS sequence"/>
</dbReference>
<dbReference type="InterPro" id="IPR010043">
    <property type="entry name" value="UTase/UR"/>
</dbReference>
<dbReference type="HAMAP" id="MF_00277">
    <property type="entry name" value="PII_uridylyl_transf"/>
    <property type="match status" value="1"/>
</dbReference>
<dbReference type="CDD" id="cd05401">
    <property type="entry name" value="NT_GlnE_GlnD_like"/>
    <property type="match status" value="1"/>
</dbReference>
<evidence type="ECO:0000256" key="1">
    <source>
        <dbReference type="ARBA" id="ARBA00022679"/>
    </source>
</evidence>
<evidence type="ECO:0000313" key="11">
    <source>
        <dbReference type="Proteomes" id="UP000554286"/>
    </source>
</evidence>
<name>A0A7W6W9N5_9PROT</name>
<dbReference type="SMART" id="SM00471">
    <property type="entry name" value="HDc"/>
    <property type="match status" value="1"/>
</dbReference>
<dbReference type="SUPFAM" id="SSF81891">
    <property type="entry name" value="Poly A polymerase C-terminal region-like"/>
    <property type="match status" value="1"/>
</dbReference>
<dbReference type="GO" id="GO:0008081">
    <property type="term" value="F:phosphoric diester hydrolase activity"/>
    <property type="evidence" value="ECO:0007669"/>
    <property type="project" value="UniProtKB-UniRule"/>
</dbReference>
<dbReference type="InterPro" id="IPR003607">
    <property type="entry name" value="HD/PDEase_dom"/>
</dbReference>
<organism evidence="10 11">
    <name type="scientific">Roseospira visakhapatnamensis</name>
    <dbReference type="NCBI Taxonomy" id="390880"/>
    <lineage>
        <taxon>Bacteria</taxon>
        <taxon>Pseudomonadati</taxon>
        <taxon>Pseudomonadota</taxon>
        <taxon>Alphaproteobacteria</taxon>
        <taxon>Rhodospirillales</taxon>
        <taxon>Rhodospirillaceae</taxon>
        <taxon>Roseospira</taxon>
    </lineage>
</organism>
<evidence type="ECO:0000256" key="2">
    <source>
        <dbReference type="ARBA" id="ARBA00022695"/>
    </source>
</evidence>
<evidence type="ECO:0000256" key="3">
    <source>
        <dbReference type="ARBA" id="ARBA00022737"/>
    </source>
</evidence>
<dbReference type="InterPro" id="IPR045865">
    <property type="entry name" value="ACT-like_dom_sf"/>
</dbReference>
<comment type="catalytic activity">
    <reaction evidence="7">
        <text>[protein-PII]-uridylyl-L-tyrosine + H2O = [protein-PII]-L-tyrosine + UMP + H(+)</text>
        <dbReference type="Rhea" id="RHEA:48600"/>
        <dbReference type="Rhea" id="RHEA-COMP:12147"/>
        <dbReference type="Rhea" id="RHEA-COMP:12148"/>
        <dbReference type="ChEBI" id="CHEBI:15377"/>
        <dbReference type="ChEBI" id="CHEBI:15378"/>
        <dbReference type="ChEBI" id="CHEBI:46858"/>
        <dbReference type="ChEBI" id="CHEBI:57865"/>
        <dbReference type="ChEBI" id="CHEBI:90602"/>
    </reaction>
</comment>
<keyword evidence="1 7" id="KW-0808">Transferase</keyword>
<comment type="domain">
    <text evidence="7">Has four distinct domains: an N-terminal nucleotidyltransferase (NT) domain responsible for UTase activity, a central HD domain that encodes UR activity, and two C-terminal ACT domains that seem to have a role in glutamine sensing.</text>
</comment>
<evidence type="ECO:0000256" key="7">
    <source>
        <dbReference type="HAMAP-Rule" id="MF_00277"/>
    </source>
</evidence>
<dbReference type="PROSITE" id="PS51831">
    <property type="entry name" value="HD"/>
    <property type="match status" value="1"/>
</dbReference>
<dbReference type="GO" id="GO:0006808">
    <property type="term" value="P:regulation of nitrogen utilization"/>
    <property type="evidence" value="ECO:0007669"/>
    <property type="project" value="UniProtKB-UniRule"/>
</dbReference>
<dbReference type="CDD" id="cd04899">
    <property type="entry name" value="ACT_ACR-UUR-like_2"/>
    <property type="match status" value="1"/>
</dbReference>
<keyword evidence="2 7" id="KW-0548">Nucleotidyltransferase</keyword>
<dbReference type="SUPFAM" id="SSF81301">
    <property type="entry name" value="Nucleotidyltransferase"/>
    <property type="match status" value="1"/>
</dbReference>
<proteinExistence type="inferred from homology"/>
<dbReference type="PROSITE" id="PS51671">
    <property type="entry name" value="ACT"/>
    <property type="match status" value="2"/>
</dbReference>
<comment type="similarity">
    <text evidence="7">Belongs to the GlnD family.</text>
</comment>
<evidence type="ECO:0000256" key="6">
    <source>
        <dbReference type="ARBA" id="ARBA00023268"/>
    </source>
</evidence>
<dbReference type="NCBIfam" id="NF003467">
    <property type="entry name" value="PRK05092.1"/>
    <property type="match status" value="1"/>
</dbReference>
<evidence type="ECO:0000256" key="5">
    <source>
        <dbReference type="ARBA" id="ARBA00022842"/>
    </source>
</evidence>
<accession>A0A7W6W9N5</accession>
<keyword evidence="5 7" id="KW-0460">Magnesium</keyword>
<dbReference type="InterPro" id="IPR013546">
    <property type="entry name" value="PII_UdlTrfase/GS_AdlTrfase"/>
</dbReference>
<feature type="domain" description="ACT" evidence="8">
    <location>
        <begin position="845"/>
        <end position="926"/>
    </location>
</feature>
<dbReference type="PANTHER" id="PTHR47320:SF1">
    <property type="entry name" value="BIFUNCTIONAL URIDYLYLTRANSFERASE_URIDYLYL-REMOVING ENZYME"/>
    <property type="match status" value="1"/>
</dbReference>
<dbReference type="Gene3D" id="3.30.70.260">
    <property type="match status" value="1"/>
</dbReference>
<evidence type="ECO:0000259" key="8">
    <source>
        <dbReference type="PROSITE" id="PS51671"/>
    </source>
</evidence>
<dbReference type="NCBIfam" id="TIGR01693">
    <property type="entry name" value="UTase_glnD"/>
    <property type="match status" value="1"/>
</dbReference>
<dbReference type="PANTHER" id="PTHR47320">
    <property type="entry name" value="BIFUNCTIONAL URIDYLYLTRANSFERASE/URIDYLYL-REMOVING ENZYME"/>
    <property type="match status" value="1"/>
</dbReference>
<dbReference type="EC" id="2.7.7.59" evidence="7"/>
<dbReference type="Gene3D" id="3.30.460.10">
    <property type="entry name" value="Beta Polymerase, domain 2"/>
    <property type="match status" value="1"/>
</dbReference>
<dbReference type="CDD" id="cd04900">
    <property type="entry name" value="ACT_UUR-like_1"/>
    <property type="match status" value="1"/>
</dbReference>
<keyword evidence="3" id="KW-0677">Repeat</keyword>
<feature type="domain" description="ACT" evidence="8">
    <location>
        <begin position="733"/>
        <end position="812"/>
    </location>
</feature>
<dbReference type="InterPro" id="IPR002912">
    <property type="entry name" value="ACT_dom"/>
</dbReference>
<comment type="caution">
    <text evidence="7">Lacks conserved residue(s) required for the propagation of feature annotation.</text>
</comment>
<comment type="activity regulation">
    <text evidence="7">Uridylyltransferase (UTase) activity is inhibited by glutamine, while glutamine activates uridylyl-removing (UR) activity.</text>
</comment>
<comment type="cofactor">
    <cofactor evidence="7">
        <name>Mg(2+)</name>
        <dbReference type="ChEBI" id="CHEBI:18420"/>
    </cofactor>
</comment>
<dbReference type="RefSeq" id="WP_184044090.1">
    <property type="nucleotide sequence ID" value="NZ_JACIGK010000010.1"/>
</dbReference>
<evidence type="ECO:0000256" key="4">
    <source>
        <dbReference type="ARBA" id="ARBA00022801"/>
    </source>
</evidence>
<dbReference type="Pfam" id="PF08335">
    <property type="entry name" value="GlnD_UR_UTase"/>
    <property type="match status" value="1"/>
</dbReference>
<dbReference type="InterPro" id="IPR006674">
    <property type="entry name" value="HD_domain"/>
</dbReference>
<dbReference type="InterPro" id="IPR043519">
    <property type="entry name" value="NT_sf"/>
</dbReference>
<protein>
    <recommendedName>
        <fullName evidence="7">Bifunctional uridylyltransferase/uridylyl-removing enzyme</fullName>
        <shortName evidence="7">UTase/UR</shortName>
    </recommendedName>
    <alternativeName>
        <fullName evidence="7">Bifunctional [protein-PII] modification enzyme</fullName>
    </alternativeName>
    <alternativeName>
        <fullName evidence="7">Bifunctional nitrogen sensor protein</fullName>
    </alternativeName>
    <domain>
        <recommendedName>
            <fullName evidence="7">[Protein-PII] uridylyltransferase</fullName>
            <shortName evidence="7">PII uridylyltransferase</shortName>
            <shortName evidence="7">UTase</shortName>
            <ecNumber evidence="7">2.7.7.59</ecNumber>
        </recommendedName>
    </domain>
    <domain>
        <recommendedName>
            <fullName evidence="7">[Protein-PII]-UMP uridylyl-removing enzyme</fullName>
            <shortName evidence="7">UR</shortName>
            <ecNumber evidence="7">3.1.4.-</ecNumber>
        </recommendedName>
    </domain>
</protein>
<dbReference type="Pfam" id="PF24931">
    <property type="entry name" value="ACT_ACR9_3rd"/>
    <property type="match status" value="1"/>
</dbReference>
<gene>
    <name evidence="7" type="primary">glnD</name>
    <name evidence="10" type="ORF">GGD89_001700</name>
</gene>
<dbReference type="Pfam" id="PF01966">
    <property type="entry name" value="HD"/>
    <property type="match status" value="1"/>
</dbReference>
<keyword evidence="6 7" id="KW-0511">Multifunctional enzyme</keyword>
<comment type="function">
    <text evidence="7">Modifies, by uridylylation and deuridylylation, the PII regulatory proteins (GlnB and homologs), in response to the nitrogen status of the cell that GlnD senses through the glutamine level. Under low glutamine levels, catalyzes the conversion of the PII proteins and UTP to PII-UMP and PPi, while under higher glutamine levels, GlnD hydrolyzes PII-UMP to PII and UMP (deuridylylation). Thus, controls uridylylation state and activity of the PII proteins, and plays an important role in the regulation of nitrogen metabolism.</text>
</comment>
<dbReference type="PIRSF" id="PIRSF006288">
    <property type="entry name" value="PII_uridyltransf"/>
    <property type="match status" value="1"/>
</dbReference>
<evidence type="ECO:0000259" key="9">
    <source>
        <dbReference type="PROSITE" id="PS51831"/>
    </source>
</evidence>
<dbReference type="SUPFAM" id="SSF81593">
    <property type="entry name" value="Nucleotidyltransferase substrate binding subunit/domain"/>
    <property type="match status" value="1"/>
</dbReference>
<comment type="caution">
    <text evidence="10">The sequence shown here is derived from an EMBL/GenBank/DDBJ whole genome shotgun (WGS) entry which is preliminary data.</text>
</comment>
<dbReference type="Gene3D" id="1.10.3090.10">
    <property type="entry name" value="cca-adding enzyme, domain 2"/>
    <property type="match status" value="1"/>
</dbReference>